<feature type="signal peptide" evidence="15">
    <location>
        <begin position="1"/>
        <end position="24"/>
    </location>
</feature>
<evidence type="ECO:0000313" key="17">
    <source>
        <dbReference type="Proteomes" id="UP000076871"/>
    </source>
</evidence>
<gene>
    <name evidence="16" type="ORF">LAESUDRAFT_658962</name>
</gene>
<evidence type="ECO:0000256" key="3">
    <source>
        <dbReference type="ARBA" id="ARBA00007658"/>
    </source>
</evidence>
<accession>A0A165CZZ8</accession>
<comment type="catalytic activity">
    <reaction evidence="10">
        <text>N(4)-(alpha-D-Man-(1-&gt;2)-alpha-D-Man-(1-&gt;2)-alpha-D-Man-(1-&gt;3)-[alpha-D-Man-(1-&gt;2)-alpha-D-Man-(1-&gt;3)-[alpha-D-Man-(1-&gt;2)-alpha-D-Man-(1-&gt;6)]-alpha-D-Man-(1-&gt;6)]-beta-D-Man-(1-&gt;4)-beta-D-GlcNAc-(1-&gt;4)-beta-D-GlcNAc)-L-asparaginyl-[protein] (N-glucan mannose isomer 9A1,2,3B1,2,3) + 4 H2O = N(4)-(alpha-D-Man-(1-&gt;3)-[alpha-D-Man-(1-&gt;3)-[alpha-D-Man-(1-&gt;6)]-alpha-D-Man-(1-&gt;6)]-beta-D-Man-(1-&gt;4)-beta-D-GlcNAc-(1-&gt;4)-beta-D-GlcNAc)-L-asparaginyl-[protein] (N-glucan mannose isomer 5A1,2) + 4 beta-D-mannose</text>
        <dbReference type="Rhea" id="RHEA:56008"/>
        <dbReference type="Rhea" id="RHEA-COMP:14356"/>
        <dbReference type="Rhea" id="RHEA-COMP:14367"/>
        <dbReference type="ChEBI" id="CHEBI:15377"/>
        <dbReference type="ChEBI" id="CHEBI:28563"/>
        <dbReference type="ChEBI" id="CHEBI:59087"/>
        <dbReference type="ChEBI" id="CHEBI:139493"/>
        <dbReference type="EC" id="3.2.1.113"/>
    </reaction>
</comment>
<comment type="catalytic activity">
    <reaction evidence="9">
        <text>N(4)-(alpha-D-Man-(1-&gt;2)-alpha-D-Man-(1-&gt;2)-alpha-D-Man-(1-&gt;3)-[alpha-D-Man-(1-&gt;3)-[alpha-D-Man-(1-&gt;2)-alpha-D-Man-(1-&gt;6)]-alpha-D-Man-(1-&gt;6)]-beta-D-Man-(1-&gt;4)-beta-D-GlcNAc-(1-&gt;4)-beta-D-GlcNAc)-L-asparaginyl-[protein] (N-glucan mannose isomer 8A1,2,3B1,3) + 3 H2O = N(4)-(alpha-D-Man-(1-&gt;3)-[alpha-D-Man-(1-&gt;3)-[alpha-D-Man-(1-&gt;6)]-alpha-D-Man-(1-&gt;6)]-beta-D-Man-(1-&gt;4)-beta-D-GlcNAc-(1-&gt;4)-beta-D-GlcNAc)-L-asparaginyl-[protein] (N-glucan mannose isomer 5A1,2) + 3 beta-D-mannose</text>
        <dbReference type="Rhea" id="RHEA:56028"/>
        <dbReference type="Rhea" id="RHEA-COMP:14358"/>
        <dbReference type="Rhea" id="RHEA-COMP:14367"/>
        <dbReference type="ChEBI" id="CHEBI:15377"/>
        <dbReference type="ChEBI" id="CHEBI:28563"/>
        <dbReference type="ChEBI" id="CHEBI:59087"/>
        <dbReference type="ChEBI" id="CHEBI:60628"/>
        <dbReference type="EC" id="3.2.1.113"/>
    </reaction>
</comment>
<evidence type="ECO:0000256" key="1">
    <source>
        <dbReference type="ARBA" id="ARBA00001913"/>
    </source>
</evidence>
<dbReference type="EMBL" id="KV427641">
    <property type="protein sequence ID" value="KZT03857.1"/>
    <property type="molecule type" value="Genomic_DNA"/>
</dbReference>
<keyword evidence="6 13" id="KW-1015">Disulfide bond</keyword>
<evidence type="ECO:0000256" key="13">
    <source>
        <dbReference type="PIRSR" id="PIRSR601382-3"/>
    </source>
</evidence>
<dbReference type="STRING" id="1314785.A0A165CZZ8"/>
<dbReference type="SUPFAM" id="SSF48225">
    <property type="entry name" value="Seven-hairpin glycosidases"/>
    <property type="match status" value="1"/>
</dbReference>
<dbReference type="InterPro" id="IPR050749">
    <property type="entry name" value="Glycosyl_Hydrolase_47"/>
</dbReference>
<dbReference type="PANTHER" id="PTHR11742">
    <property type="entry name" value="MANNOSYL-OLIGOSACCHARIDE ALPHA-1,2-MANNOSIDASE-RELATED"/>
    <property type="match status" value="1"/>
</dbReference>
<dbReference type="PANTHER" id="PTHR11742:SF101">
    <property type="entry name" value="MANNOSYL-OLIGOSACCHARIDE ALPHA-1,2-MANNOSIDASE 1B"/>
    <property type="match status" value="1"/>
</dbReference>
<dbReference type="InterPro" id="IPR012341">
    <property type="entry name" value="6hp_glycosidase-like_sf"/>
</dbReference>
<keyword evidence="4 15" id="KW-0732">Signal</keyword>
<evidence type="ECO:0000256" key="12">
    <source>
        <dbReference type="PIRSR" id="PIRSR601382-2"/>
    </source>
</evidence>
<comment type="cofactor">
    <cofactor evidence="1 12">
        <name>Ca(2+)</name>
        <dbReference type="ChEBI" id="CHEBI:29108"/>
    </cofactor>
</comment>
<dbReference type="EC" id="3.2.1.-" evidence="14"/>
<evidence type="ECO:0000256" key="14">
    <source>
        <dbReference type="RuleBase" id="RU361193"/>
    </source>
</evidence>
<feature type="binding site" evidence="12">
    <location>
        <position position="461"/>
    </location>
    <ligand>
        <name>Ca(2+)</name>
        <dbReference type="ChEBI" id="CHEBI:29108"/>
    </ligand>
</feature>
<dbReference type="Proteomes" id="UP000076871">
    <property type="component" value="Unassembled WGS sequence"/>
</dbReference>
<evidence type="ECO:0000256" key="15">
    <source>
        <dbReference type="SAM" id="SignalP"/>
    </source>
</evidence>
<evidence type="ECO:0000256" key="8">
    <source>
        <dbReference type="ARBA" id="ARBA00023295"/>
    </source>
</evidence>
<keyword evidence="7" id="KW-0325">Glycoprotein</keyword>
<keyword evidence="5 14" id="KW-0378">Hydrolase</keyword>
<feature type="active site" evidence="11">
    <location>
        <position position="225"/>
    </location>
</feature>
<name>A0A165CZZ8_9APHY</name>
<dbReference type="GO" id="GO:0004571">
    <property type="term" value="F:mannosyl-oligosaccharide 1,2-alpha-mannosidase activity"/>
    <property type="evidence" value="ECO:0007669"/>
    <property type="project" value="UniProtKB-EC"/>
</dbReference>
<reference evidence="16 17" key="1">
    <citation type="journal article" date="2016" name="Mol. Biol. Evol.">
        <title>Comparative Genomics of Early-Diverging Mushroom-Forming Fungi Provides Insights into the Origins of Lignocellulose Decay Capabilities.</title>
        <authorList>
            <person name="Nagy L.G."/>
            <person name="Riley R."/>
            <person name="Tritt A."/>
            <person name="Adam C."/>
            <person name="Daum C."/>
            <person name="Floudas D."/>
            <person name="Sun H."/>
            <person name="Yadav J.S."/>
            <person name="Pangilinan J."/>
            <person name="Larsson K.H."/>
            <person name="Matsuura K."/>
            <person name="Barry K."/>
            <person name="Labutti K."/>
            <person name="Kuo R."/>
            <person name="Ohm R.A."/>
            <person name="Bhattacharya S.S."/>
            <person name="Shirouzu T."/>
            <person name="Yoshinaga Y."/>
            <person name="Martin F.M."/>
            <person name="Grigoriev I.V."/>
            <person name="Hibbett D.S."/>
        </authorList>
    </citation>
    <scope>NUCLEOTIDE SEQUENCE [LARGE SCALE GENOMIC DNA]</scope>
    <source>
        <strain evidence="16 17">93-53</strain>
    </source>
</reference>
<keyword evidence="8 14" id="KW-0326">Glycosidase</keyword>
<dbReference type="RefSeq" id="XP_040761597.1">
    <property type="nucleotide sequence ID" value="XM_040904776.1"/>
</dbReference>
<feature type="active site" evidence="11">
    <location>
        <position position="375"/>
    </location>
</feature>
<dbReference type="InParanoid" id="A0A165CZZ8"/>
<dbReference type="GeneID" id="63821806"/>
<dbReference type="Gene3D" id="1.50.10.10">
    <property type="match status" value="1"/>
</dbReference>
<protein>
    <recommendedName>
        <fullName evidence="14">alpha-1,2-Mannosidase</fullName>
        <ecNumber evidence="14">3.2.1.-</ecNumber>
    </recommendedName>
</protein>
<dbReference type="GO" id="GO:0016020">
    <property type="term" value="C:membrane"/>
    <property type="evidence" value="ECO:0007669"/>
    <property type="project" value="InterPro"/>
</dbReference>
<evidence type="ECO:0000256" key="6">
    <source>
        <dbReference type="ARBA" id="ARBA00023157"/>
    </source>
</evidence>
<comment type="pathway">
    <text evidence="2">Protein modification; protein glycosylation.</text>
</comment>
<feature type="chain" id="PRO_5007856291" description="alpha-1,2-Mannosidase" evidence="15">
    <location>
        <begin position="25"/>
        <end position="518"/>
    </location>
</feature>
<sequence>MFVGNSWAHVLTFACSLGTIGVLAGPVQAPDLVLPSFAVEEYAWGHDDLSPVSMSYSDAYGGWGATIVDALDTIDIFEEALNFTLSVDFSTTPTDDEIDLFETTIRYVAACLTTYELSGYQYPGLVEQAKVLVEKMAFAWVGNNSVPYGYMNWNETTPIVGTVRTLKYLAISNLTGNSTYRYLAEKSVIYIANLPPPLPALPAQGIDPTTGEFVGEYVSWGGGSDSYFEYLIKWARLSNTDNDIFADAWASAVDSSIWNLARTSTVDDWQYVADWDAGTIIHIGSHLECYFAGNWLLGGRLLNNETIVNWGLALMESCWNTYASTATGIGPEYFGYFSSDGNYTGSTPSDGDIAFYEKHGFFVYPGESDYYLRPEVLESNFYAWRVTGDPKYVQRAADALDSFIYYLAAPSAYAGIDDVDSTDSAFIDDMQSFWFAEVMKYLFLTFSDPSVISLDDYVFNTEAHPFKAPPAKAVYGSGTYLNSDTSAFRSVEKPLPAVSPVPAAASAAANVAASALSR</sequence>
<dbReference type="GO" id="GO:0005509">
    <property type="term" value="F:calcium ion binding"/>
    <property type="evidence" value="ECO:0007669"/>
    <property type="project" value="InterPro"/>
</dbReference>
<evidence type="ECO:0000256" key="5">
    <source>
        <dbReference type="ARBA" id="ARBA00022801"/>
    </source>
</evidence>
<dbReference type="GO" id="GO:0005783">
    <property type="term" value="C:endoplasmic reticulum"/>
    <property type="evidence" value="ECO:0007669"/>
    <property type="project" value="TreeGrafter"/>
</dbReference>
<evidence type="ECO:0000256" key="10">
    <source>
        <dbReference type="ARBA" id="ARBA00048605"/>
    </source>
</evidence>
<feature type="active site" description="Proton donor" evidence="11">
    <location>
        <position position="102"/>
    </location>
</feature>
<dbReference type="InterPro" id="IPR001382">
    <property type="entry name" value="Glyco_hydro_47"/>
</dbReference>
<dbReference type="GO" id="GO:0036503">
    <property type="term" value="P:ERAD pathway"/>
    <property type="evidence" value="ECO:0007669"/>
    <property type="project" value="UniProtKB-ARBA"/>
</dbReference>
<keyword evidence="17" id="KW-1185">Reference proteome</keyword>
<feature type="disulfide bond" evidence="13">
    <location>
        <begin position="289"/>
        <end position="318"/>
    </location>
</feature>
<comment type="similarity">
    <text evidence="3 14">Belongs to the glycosyl hydrolase 47 family.</text>
</comment>
<organism evidence="16 17">
    <name type="scientific">Laetiporus sulphureus 93-53</name>
    <dbReference type="NCBI Taxonomy" id="1314785"/>
    <lineage>
        <taxon>Eukaryota</taxon>
        <taxon>Fungi</taxon>
        <taxon>Dikarya</taxon>
        <taxon>Basidiomycota</taxon>
        <taxon>Agaricomycotina</taxon>
        <taxon>Agaricomycetes</taxon>
        <taxon>Polyporales</taxon>
        <taxon>Laetiporus</taxon>
    </lineage>
</organism>
<keyword evidence="12" id="KW-0106">Calcium</keyword>
<evidence type="ECO:0000256" key="2">
    <source>
        <dbReference type="ARBA" id="ARBA00004922"/>
    </source>
</evidence>
<dbReference type="Pfam" id="PF01532">
    <property type="entry name" value="Glyco_hydro_47"/>
    <property type="match status" value="1"/>
</dbReference>
<evidence type="ECO:0000313" key="16">
    <source>
        <dbReference type="EMBL" id="KZT03857.1"/>
    </source>
</evidence>
<dbReference type="InterPro" id="IPR036026">
    <property type="entry name" value="Seven-hairpin_glycosidases"/>
</dbReference>
<evidence type="ECO:0000256" key="9">
    <source>
        <dbReference type="ARBA" id="ARBA00047669"/>
    </source>
</evidence>
<feature type="active site" description="Proton donor" evidence="11">
    <location>
        <position position="332"/>
    </location>
</feature>
<dbReference type="AlphaFoldDB" id="A0A165CZZ8"/>
<evidence type="ECO:0000256" key="11">
    <source>
        <dbReference type="PIRSR" id="PIRSR601382-1"/>
    </source>
</evidence>
<keyword evidence="12" id="KW-0479">Metal-binding</keyword>
<dbReference type="PRINTS" id="PR00747">
    <property type="entry name" value="GLYHDRLASE47"/>
</dbReference>
<evidence type="ECO:0000256" key="7">
    <source>
        <dbReference type="ARBA" id="ARBA00023180"/>
    </source>
</evidence>
<proteinExistence type="inferred from homology"/>
<evidence type="ECO:0000256" key="4">
    <source>
        <dbReference type="ARBA" id="ARBA00022729"/>
    </source>
</evidence>
<dbReference type="GO" id="GO:0005975">
    <property type="term" value="P:carbohydrate metabolic process"/>
    <property type="evidence" value="ECO:0007669"/>
    <property type="project" value="InterPro"/>
</dbReference>
<dbReference type="OrthoDB" id="8118055at2759"/>